<feature type="domain" description="Zinc finger FPG/IleRS-type" evidence="14">
    <location>
        <begin position="923"/>
        <end position="951"/>
    </location>
</feature>
<dbReference type="CDD" id="cd07960">
    <property type="entry name" value="Anticodon_Ia_Ile_BEm"/>
    <property type="match status" value="1"/>
</dbReference>
<dbReference type="InterPro" id="IPR001412">
    <property type="entry name" value="aa-tRNA-synth_I_CS"/>
</dbReference>
<evidence type="ECO:0000256" key="2">
    <source>
        <dbReference type="ARBA" id="ARBA00022490"/>
    </source>
</evidence>
<dbReference type="HAMAP" id="MF_02002">
    <property type="entry name" value="Ile_tRNA_synth_type1"/>
    <property type="match status" value="1"/>
</dbReference>
<dbReference type="SUPFAM" id="SSF47323">
    <property type="entry name" value="Anticodon-binding domain of a subclass of class I aminoacyl-tRNA synthetases"/>
    <property type="match status" value="1"/>
</dbReference>
<reference evidence="16 17" key="1">
    <citation type="submission" date="2022-03" db="EMBL/GenBank/DDBJ databases">
        <title>Complete genome analysis of Roseomonas KG 17.1 : a prolific producer of plant growth promoters.</title>
        <authorList>
            <person name="Saadouli I."/>
            <person name="Najjari A."/>
            <person name="Mosbah A."/>
            <person name="Ouzari H.I."/>
        </authorList>
    </citation>
    <scope>NUCLEOTIDE SEQUENCE [LARGE SCALE GENOMIC DNA]</scope>
    <source>
        <strain evidence="16 17">KG17-1</strain>
    </source>
</reference>
<dbReference type="Gene3D" id="3.90.740.10">
    <property type="entry name" value="Valyl/Leucyl/Isoleucyl-tRNA synthetase, editing domain"/>
    <property type="match status" value="1"/>
</dbReference>
<dbReference type="Pfam" id="PF08264">
    <property type="entry name" value="Anticodon_1"/>
    <property type="match status" value="1"/>
</dbReference>
<evidence type="ECO:0000256" key="9">
    <source>
        <dbReference type="ARBA" id="ARBA00023146"/>
    </source>
</evidence>
<evidence type="ECO:0000259" key="13">
    <source>
        <dbReference type="Pfam" id="PF00133"/>
    </source>
</evidence>
<comment type="caution">
    <text evidence="16">The sequence shown here is derived from an EMBL/GenBank/DDBJ whole genome shotgun (WGS) entry which is preliminary data.</text>
</comment>
<feature type="binding site" evidence="12">
    <location>
        <position position="592"/>
    </location>
    <ligand>
        <name>L-isoleucyl-5'-AMP</name>
        <dbReference type="ChEBI" id="CHEBI:178002"/>
    </ligand>
</feature>
<dbReference type="InterPro" id="IPR002300">
    <property type="entry name" value="aa-tRNA-synth_Ia"/>
</dbReference>
<evidence type="ECO:0000256" key="12">
    <source>
        <dbReference type="HAMAP-Rule" id="MF_02002"/>
    </source>
</evidence>
<dbReference type="Pfam" id="PF06827">
    <property type="entry name" value="zf-FPG_IleRS"/>
    <property type="match status" value="1"/>
</dbReference>
<organism evidence="16 17">
    <name type="scientific">Teichococcus vastitatis</name>
    <dbReference type="NCBI Taxonomy" id="2307076"/>
    <lineage>
        <taxon>Bacteria</taxon>
        <taxon>Pseudomonadati</taxon>
        <taxon>Pseudomonadota</taxon>
        <taxon>Alphaproteobacteria</taxon>
        <taxon>Acetobacterales</taxon>
        <taxon>Roseomonadaceae</taxon>
        <taxon>Roseomonas</taxon>
    </lineage>
</organism>
<feature type="short sequence motif" description="'KMSKS' region" evidence="12">
    <location>
        <begin position="633"/>
        <end position="637"/>
    </location>
</feature>
<evidence type="ECO:0000313" key="17">
    <source>
        <dbReference type="Proteomes" id="UP001201985"/>
    </source>
</evidence>
<dbReference type="Gene3D" id="3.40.50.620">
    <property type="entry name" value="HUPs"/>
    <property type="match status" value="2"/>
</dbReference>
<sequence length="956" mass="105337">MTDAPPAPRDYRGTVFLPQTSFPMKGDLPKREPGWLERWGTIDLWARLRAQSAGREKFVLHDGPPYANGALHIGHALNKILKDVINRAAQMSGRDAEYIPGWDCHGLPIEWKVEEEYRNPKGKHGGQDKDAVPVLEFRAECRAYAAHWLDVQREEFKRLGVAGDWAGRYATMDFASEAAIAGEIGKFLLNGSLYRGLRPVMWSPVEKTALAEAEVEYHDHRSAILYTGFPILKAAAEDLVGAEAVIWTTTPWTIPANRALAYGGEIDYALVVVDAVAEGVELVRPGQRFIVAEALIGAFAKEVGLAAFSVTRVFKGTELAGAVAAHPLRDWSQAAQEDVVGYQFDVPLLEGEFVTTDAGTGLVHMAPAHGEDDFRLTRAHGIAVPECVGDDGTYTVQAPGFTGLHVFKAHDAVWAALTETGHLAGRGFITHSYPHSWRSKKPIIFRATPQWFIAMDDANQIRAKALQAIADTHFVPDMGRNRIGSMVAARPDWCISRQRAWGVPIAVFVEKKSGEVLRDQAVLDRIDATFRAEGADAWYKPGAAARFLGNDRNPDDYEQVMDIVDVWFESGSTHAFVLRDRGLPVPADLYLEGSDQHRGWFHSSLLESVGANGHAPFKAVLTHGFVLDETGRKMSKSLGNVTAPQEVTKQYGADILRLWVMNSDTADDLRIGKNILAQQAELYRRIRNTLRWLLGNLDGFEEGETLPVSELPELERWVLHRLADLDARLRKAVADYDWNGVYPEIHAFCATDLSAFYFDIRKDSLYCDARNSLRRRAARTVLDALHRCLCAWLAPVMPFTAEEAWLARFPSEDGSVHLQGFPAIPAEWRDEALAARWSTVRDIRRAVTGVLEKARAAGEIGSSLQAAPVLHLPPEQMELLSAEGWAELCITSGMTLSDAPPPAGAQPAEGQPGVAARFAAAAGSKCERCWRVLPEVGRSAAHPGLCLRCEAVVEPA</sequence>
<dbReference type="PROSITE" id="PS00178">
    <property type="entry name" value="AA_TRNA_LIGASE_I"/>
    <property type="match status" value="1"/>
</dbReference>
<evidence type="ECO:0000256" key="10">
    <source>
        <dbReference type="ARBA" id="ARBA00025217"/>
    </source>
</evidence>
<dbReference type="InterPro" id="IPR014729">
    <property type="entry name" value="Rossmann-like_a/b/a_fold"/>
</dbReference>
<feature type="binding site" evidence="12">
    <location>
        <position position="926"/>
    </location>
    <ligand>
        <name>Zn(2+)</name>
        <dbReference type="ChEBI" id="CHEBI:29105"/>
    </ligand>
</feature>
<dbReference type="InterPro" id="IPR033708">
    <property type="entry name" value="Anticodon_Ile_BEm"/>
</dbReference>
<feature type="binding site" evidence="12">
    <location>
        <position position="946"/>
    </location>
    <ligand>
        <name>Zn(2+)</name>
        <dbReference type="ChEBI" id="CHEBI:29105"/>
    </ligand>
</feature>
<comment type="subcellular location">
    <subcellularLocation>
        <location evidence="12">Cytoplasm</location>
    </subcellularLocation>
</comment>
<dbReference type="Gene3D" id="1.10.730.20">
    <property type="match status" value="1"/>
</dbReference>
<evidence type="ECO:0000256" key="7">
    <source>
        <dbReference type="ARBA" id="ARBA00022840"/>
    </source>
</evidence>
<dbReference type="InterPro" id="IPR023585">
    <property type="entry name" value="Ile-tRNA-ligase_type1"/>
</dbReference>
<keyword evidence="7 12" id="KW-0067">ATP-binding</keyword>
<dbReference type="EMBL" id="JALBUU010000004">
    <property type="protein sequence ID" value="MCI0754645.1"/>
    <property type="molecule type" value="Genomic_DNA"/>
</dbReference>
<comment type="similarity">
    <text evidence="1 12">Belongs to the class-I aminoacyl-tRNA synthetase family. IleS type 1 subfamily.</text>
</comment>
<keyword evidence="4 12" id="KW-0479">Metal-binding</keyword>
<keyword evidence="5 12" id="KW-0547">Nucleotide-binding</keyword>
<comment type="domain">
    <text evidence="12">IleRS has two distinct active sites: one for aminoacylation and one for editing. The misactivated valine is translocated from the active site to the editing site, which sterically excludes the correctly activated isoleucine. The single editing site contains two valyl binding pockets, one specific for each substrate (Val-AMP or Val-tRNA(Ile)).</text>
</comment>
<keyword evidence="8 12" id="KW-0648">Protein biosynthesis</keyword>
<comment type="function">
    <text evidence="10 12">Catalyzes the attachment of isoleucine to tRNA(Ile). As IleRS can inadvertently accommodate and process structurally similar amino acids such as valine, to avoid such errors it has two additional distinct tRNA(Ile)-dependent editing activities. One activity is designated as 'pretransfer' editing and involves the hydrolysis of activated Val-AMP. The other activity is designated 'posttransfer' editing and involves deacylation of mischarged Val-tRNA(Ile).</text>
</comment>
<evidence type="ECO:0000256" key="11">
    <source>
        <dbReference type="ARBA" id="ARBA00048359"/>
    </source>
</evidence>
<evidence type="ECO:0000259" key="14">
    <source>
        <dbReference type="Pfam" id="PF06827"/>
    </source>
</evidence>
<comment type="subunit">
    <text evidence="12">Monomer.</text>
</comment>
<feature type="short sequence motif" description="'HIGH' region" evidence="12">
    <location>
        <begin position="65"/>
        <end position="75"/>
    </location>
</feature>
<feature type="domain" description="Aminoacyl-tRNA synthetase class Ia" evidence="13">
    <location>
        <begin position="35"/>
        <end position="671"/>
    </location>
</feature>
<protein>
    <recommendedName>
        <fullName evidence="12">Isoleucine--tRNA ligase</fullName>
        <ecNumber evidence="12">6.1.1.5</ecNumber>
    </recommendedName>
    <alternativeName>
        <fullName evidence="12">Isoleucyl-tRNA synthetase</fullName>
        <shortName evidence="12">IleRS</shortName>
    </alternativeName>
</protein>
<accession>A0ABS9W6W0</accession>
<dbReference type="NCBIfam" id="TIGR00392">
    <property type="entry name" value="ileS"/>
    <property type="match status" value="1"/>
</dbReference>
<keyword evidence="3 12" id="KW-0436">Ligase</keyword>
<evidence type="ECO:0000256" key="1">
    <source>
        <dbReference type="ARBA" id="ARBA00006887"/>
    </source>
</evidence>
<evidence type="ECO:0000256" key="8">
    <source>
        <dbReference type="ARBA" id="ARBA00022917"/>
    </source>
</evidence>
<dbReference type="InterPro" id="IPR009008">
    <property type="entry name" value="Val/Leu/Ile-tRNA-synth_edit"/>
</dbReference>
<feature type="domain" description="Methionyl/Valyl/Leucyl/Isoleucyl-tRNA synthetase anticodon-binding" evidence="15">
    <location>
        <begin position="715"/>
        <end position="866"/>
    </location>
</feature>
<feature type="binding site" evidence="12">
    <location>
        <position position="636"/>
    </location>
    <ligand>
        <name>ATP</name>
        <dbReference type="ChEBI" id="CHEBI:30616"/>
    </ligand>
</feature>
<gene>
    <name evidence="12 16" type="primary">ileS</name>
    <name evidence="16" type="ORF">MON41_12840</name>
</gene>
<proteinExistence type="inferred from homology"/>
<dbReference type="GO" id="GO:0004822">
    <property type="term" value="F:isoleucine-tRNA ligase activity"/>
    <property type="evidence" value="ECO:0007669"/>
    <property type="project" value="UniProtKB-EC"/>
</dbReference>
<name>A0ABS9W6W0_9PROT</name>
<evidence type="ECO:0000256" key="3">
    <source>
        <dbReference type="ARBA" id="ARBA00022598"/>
    </source>
</evidence>
<dbReference type="PANTHER" id="PTHR42765">
    <property type="entry name" value="SOLEUCYL-TRNA SYNTHETASE"/>
    <property type="match status" value="1"/>
</dbReference>
<evidence type="ECO:0000259" key="15">
    <source>
        <dbReference type="Pfam" id="PF08264"/>
    </source>
</evidence>
<dbReference type="InterPro" id="IPR010663">
    <property type="entry name" value="Znf_FPG/IleRS"/>
</dbReference>
<dbReference type="Proteomes" id="UP001201985">
    <property type="component" value="Unassembled WGS sequence"/>
</dbReference>
<comment type="catalytic activity">
    <reaction evidence="11 12">
        <text>tRNA(Ile) + L-isoleucine + ATP = L-isoleucyl-tRNA(Ile) + AMP + diphosphate</text>
        <dbReference type="Rhea" id="RHEA:11060"/>
        <dbReference type="Rhea" id="RHEA-COMP:9666"/>
        <dbReference type="Rhea" id="RHEA-COMP:9695"/>
        <dbReference type="ChEBI" id="CHEBI:30616"/>
        <dbReference type="ChEBI" id="CHEBI:33019"/>
        <dbReference type="ChEBI" id="CHEBI:58045"/>
        <dbReference type="ChEBI" id="CHEBI:78442"/>
        <dbReference type="ChEBI" id="CHEBI:78528"/>
        <dbReference type="ChEBI" id="CHEBI:456215"/>
        <dbReference type="EC" id="6.1.1.5"/>
    </reaction>
</comment>
<evidence type="ECO:0000256" key="6">
    <source>
        <dbReference type="ARBA" id="ARBA00022833"/>
    </source>
</evidence>
<dbReference type="SUPFAM" id="SSF52374">
    <property type="entry name" value="Nucleotidylyl transferase"/>
    <property type="match status" value="1"/>
</dbReference>
<dbReference type="InterPro" id="IPR013155">
    <property type="entry name" value="M/V/L/I-tRNA-synth_anticd-bd"/>
</dbReference>
<dbReference type="PANTHER" id="PTHR42765:SF1">
    <property type="entry name" value="ISOLEUCINE--TRNA LIGASE, MITOCHONDRIAL"/>
    <property type="match status" value="1"/>
</dbReference>
<dbReference type="SUPFAM" id="SSF50677">
    <property type="entry name" value="ValRS/IleRS/LeuRS editing domain"/>
    <property type="match status" value="1"/>
</dbReference>
<feature type="binding site" evidence="12">
    <location>
        <position position="949"/>
    </location>
    <ligand>
        <name>Zn(2+)</name>
        <dbReference type="ChEBI" id="CHEBI:29105"/>
    </ligand>
</feature>
<dbReference type="InterPro" id="IPR050081">
    <property type="entry name" value="Ile-tRNA_ligase"/>
</dbReference>
<comment type="cofactor">
    <cofactor evidence="12">
        <name>Zn(2+)</name>
        <dbReference type="ChEBI" id="CHEBI:29105"/>
    </cofactor>
    <text evidence="12">Binds 1 zinc ion per subunit.</text>
</comment>
<keyword evidence="9 12" id="KW-0030">Aminoacyl-tRNA synthetase</keyword>
<evidence type="ECO:0000313" key="16">
    <source>
        <dbReference type="EMBL" id="MCI0754645.1"/>
    </source>
</evidence>
<dbReference type="PRINTS" id="PR00984">
    <property type="entry name" value="TRNASYNTHILE"/>
</dbReference>
<dbReference type="CDD" id="cd00818">
    <property type="entry name" value="IleRS_core"/>
    <property type="match status" value="1"/>
</dbReference>
<feature type="binding site" evidence="12">
    <location>
        <position position="929"/>
    </location>
    <ligand>
        <name>Zn(2+)</name>
        <dbReference type="ChEBI" id="CHEBI:29105"/>
    </ligand>
</feature>
<keyword evidence="2 12" id="KW-0963">Cytoplasm</keyword>
<dbReference type="InterPro" id="IPR009080">
    <property type="entry name" value="tRNAsynth_Ia_anticodon-bd"/>
</dbReference>
<evidence type="ECO:0000256" key="4">
    <source>
        <dbReference type="ARBA" id="ARBA00022723"/>
    </source>
</evidence>
<keyword evidence="17" id="KW-1185">Reference proteome</keyword>
<dbReference type="EC" id="6.1.1.5" evidence="12"/>
<dbReference type="RefSeq" id="WP_241793002.1">
    <property type="nucleotide sequence ID" value="NZ_JALBUU010000004.1"/>
</dbReference>
<dbReference type="InterPro" id="IPR002301">
    <property type="entry name" value="Ile-tRNA-ligase"/>
</dbReference>
<keyword evidence="6 12" id="KW-0862">Zinc</keyword>
<dbReference type="Pfam" id="PF00133">
    <property type="entry name" value="tRNA-synt_1"/>
    <property type="match status" value="1"/>
</dbReference>
<evidence type="ECO:0000256" key="5">
    <source>
        <dbReference type="ARBA" id="ARBA00022741"/>
    </source>
</evidence>